<proteinExistence type="predicted"/>
<evidence type="ECO:0000313" key="2">
    <source>
        <dbReference type="EMBL" id="OMI35479.1"/>
    </source>
</evidence>
<keyword evidence="3" id="KW-1185">Reference proteome</keyword>
<accession>A0A1R1SBU1</accession>
<dbReference type="Gene3D" id="3.30.420.40">
    <property type="match status" value="2"/>
</dbReference>
<dbReference type="RefSeq" id="WP_076971503.1">
    <property type="nucleotide sequence ID" value="NZ_ASQP01000396.1"/>
</dbReference>
<dbReference type="InterPro" id="IPR052519">
    <property type="entry name" value="Euk-type_GlcNAc_Kinase"/>
</dbReference>
<sequence length="349" mass="35786">MTRAQSAGPASTLFLGVDAGNSKTAALVSTAAGQVVGAGRSACGDIYGAPTPEAAVAEVLAAVREALAQAGADLPAVKAAAFRLAGIDWPEDRTYWDQALTRHCPGALTRRTILNDGYAAIRCGDPGGVGISVTGGTAAAIAARGPDGKLWDMGWWSQHAMGAMGLANEAFRAVFLAELELGPRTALTEALLTHYGKPTVAALNHWLTRREGRATGRERNSCARVVTAVAAVGDPVAVEIVRAQGARFAQYAGVAARRTGLTRADRPVSVVLAGSVLMAEDSPVAEALLAELPAHVPGAVPLRGSLPPVAGALLDALAEGGVPLHEREVADTVSARVTATMPPREFLAT</sequence>
<protein>
    <submittedName>
        <fullName evidence="2">BadF/BadG/BcrA/BcrD type ATPase</fullName>
    </submittedName>
</protein>
<dbReference type="SUPFAM" id="SSF53067">
    <property type="entry name" value="Actin-like ATPase domain"/>
    <property type="match status" value="2"/>
</dbReference>
<dbReference type="PANTHER" id="PTHR43190:SF3">
    <property type="entry name" value="N-ACETYL-D-GLUCOSAMINE KINASE"/>
    <property type="match status" value="1"/>
</dbReference>
<dbReference type="Proteomes" id="UP000186168">
    <property type="component" value="Unassembled WGS sequence"/>
</dbReference>
<dbReference type="InterPro" id="IPR043129">
    <property type="entry name" value="ATPase_NBD"/>
</dbReference>
<comment type="caution">
    <text evidence="2">The sequence shown here is derived from an EMBL/GenBank/DDBJ whole genome shotgun (WGS) entry which is preliminary data.</text>
</comment>
<reference evidence="2 3" key="1">
    <citation type="submission" date="2013-05" db="EMBL/GenBank/DDBJ databases">
        <title>Genome sequence of Streptomyces sparsogenes DSM 40356.</title>
        <authorList>
            <person name="Coyne S."/>
            <person name="Seebeck F.P."/>
        </authorList>
    </citation>
    <scope>NUCLEOTIDE SEQUENCE [LARGE SCALE GENOMIC DNA]</scope>
    <source>
        <strain evidence="2 3">DSM 40356</strain>
    </source>
</reference>
<name>A0A1R1SBU1_9ACTN</name>
<feature type="domain" description="ATPase BadF/BadG/BcrA/BcrD type" evidence="1">
    <location>
        <begin position="15"/>
        <end position="314"/>
    </location>
</feature>
<evidence type="ECO:0000259" key="1">
    <source>
        <dbReference type="Pfam" id="PF01869"/>
    </source>
</evidence>
<dbReference type="InterPro" id="IPR002731">
    <property type="entry name" value="ATPase_BadF"/>
</dbReference>
<dbReference type="EMBL" id="ASQP01000396">
    <property type="protein sequence ID" value="OMI35479.1"/>
    <property type="molecule type" value="Genomic_DNA"/>
</dbReference>
<dbReference type="PANTHER" id="PTHR43190">
    <property type="entry name" value="N-ACETYL-D-GLUCOSAMINE KINASE"/>
    <property type="match status" value="1"/>
</dbReference>
<dbReference type="AlphaFoldDB" id="A0A1R1SBU1"/>
<evidence type="ECO:0000313" key="3">
    <source>
        <dbReference type="Proteomes" id="UP000186168"/>
    </source>
</evidence>
<organism evidence="2 3">
    <name type="scientific">Streptomyces sparsogenes DSM 40356</name>
    <dbReference type="NCBI Taxonomy" id="1331668"/>
    <lineage>
        <taxon>Bacteria</taxon>
        <taxon>Bacillati</taxon>
        <taxon>Actinomycetota</taxon>
        <taxon>Actinomycetes</taxon>
        <taxon>Kitasatosporales</taxon>
        <taxon>Streptomycetaceae</taxon>
        <taxon>Streptomyces</taxon>
    </lineage>
</organism>
<gene>
    <name evidence="2" type="ORF">SPAR_31136</name>
</gene>
<dbReference type="Pfam" id="PF01869">
    <property type="entry name" value="BcrAD_BadFG"/>
    <property type="match status" value="1"/>
</dbReference>